<keyword evidence="16" id="KW-1185">Reference proteome</keyword>
<dbReference type="EC" id="4.3.3.7" evidence="3 11"/>
<feature type="site" description="L-lysine inhibitor binding" evidence="14">
    <location>
        <position position="82"/>
    </location>
</feature>
<comment type="subunit">
    <text evidence="11">Homotetramer; dimer of dimers.</text>
</comment>
<evidence type="ECO:0000256" key="9">
    <source>
        <dbReference type="ARBA" id="ARBA00023270"/>
    </source>
</evidence>
<evidence type="ECO:0000256" key="1">
    <source>
        <dbReference type="ARBA" id="ARBA00003294"/>
    </source>
</evidence>
<organism evidence="15 16">
    <name type="scientific">Methanolobus profundi</name>
    <dbReference type="NCBI Taxonomy" id="487685"/>
    <lineage>
        <taxon>Archaea</taxon>
        <taxon>Methanobacteriati</taxon>
        <taxon>Methanobacteriota</taxon>
        <taxon>Stenosarchaea group</taxon>
        <taxon>Methanomicrobia</taxon>
        <taxon>Methanosarcinales</taxon>
        <taxon>Methanosarcinaceae</taxon>
        <taxon>Methanolobus</taxon>
    </lineage>
</organism>
<evidence type="ECO:0000256" key="2">
    <source>
        <dbReference type="ARBA" id="ARBA00005120"/>
    </source>
</evidence>
<dbReference type="GO" id="GO:0008675">
    <property type="term" value="F:2-dehydro-3-deoxy-phosphogluconate aldolase activity"/>
    <property type="evidence" value="ECO:0007669"/>
    <property type="project" value="UniProtKB-ARBA"/>
</dbReference>
<dbReference type="PRINTS" id="PR00146">
    <property type="entry name" value="DHPICSNTHASE"/>
</dbReference>
<protein>
    <recommendedName>
        <fullName evidence="3 11">4-hydroxy-tetrahydrodipicolinate synthase</fullName>
        <shortName evidence="11">HTPA synthase</shortName>
        <ecNumber evidence="3 11">4.3.3.7</ecNumber>
    </recommendedName>
</protein>
<dbReference type="PIRSF" id="PIRSF001365">
    <property type="entry name" value="DHDPS"/>
    <property type="match status" value="1"/>
</dbReference>
<dbReference type="OrthoDB" id="33636at2157"/>
<comment type="caution">
    <text evidence="11">Was originally thought to be a dihydrodipicolinate synthase (DHDPS), catalyzing the condensation of (S)-aspartate-beta-semialdehyde [(S)-ASA] and pyruvate to dihydrodipicolinate (DHDP). However, it was shown in E.coli that the product of the enzymatic reaction is not dihydrodipicolinate but in fact (4S)-4-hydroxy-2,3,4,5-tetrahydro-(2S)-dipicolinic acid (HTPA), and that the consecutive dehydration reaction leading to DHDP is not spontaneous but catalyzed by DapB.</text>
</comment>
<dbReference type="PANTHER" id="PTHR12128">
    <property type="entry name" value="DIHYDRODIPICOLINATE SYNTHASE"/>
    <property type="match status" value="1"/>
</dbReference>
<dbReference type="InterPro" id="IPR013785">
    <property type="entry name" value="Aldolase_TIM"/>
</dbReference>
<keyword evidence="4 11" id="KW-0963">Cytoplasm</keyword>
<dbReference type="STRING" id="487685.SAMN04488696_2326"/>
<keyword evidence="7 11" id="KW-0457">Lysine biosynthesis</keyword>
<feature type="binding site" evidence="11 13">
    <location>
        <position position="202"/>
    </location>
    <ligand>
        <name>pyruvate</name>
        <dbReference type="ChEBI" id="CHEBI:15361"/>
    </ligand>
</feature>
<feature type="site" description="L-lysine inhibitor binding" evidence="14">
    <location>
        <position position="78"/>
    </location>
</feature>
<dbReference type="HAMAP" id="MF_00418">
    <property type="entry name" value="DapA"/>
    <property type="match status" value="1"/>
</dbReference>
<evidence type="ECO:0000256" key="8">
    <source>
        <dbReference type="ARBA" id="ARBA00023239"/>
    </source>
</evidence>
<dbReference type="GO" id="GO:0005737">
    <property type="term" value="C:cytoplasm"/>
    <property type="evidence" value="ECO:0007669"/>
    <property type="project" value="UniProtKB-SubCell"/>
</dbReference>
<evidence type="ECO:0000256" key="7">
    <source>
        <dbReference type="ARBA" id="ARBA00023154"/>
    </source>
</evidence>
<comment type="subcellular location">
    <subcellularLocation>
        <location evidence="11">Cytoplasm</location>
    </subcellularLocation>
</comment>
<evidence type="ECO:0000256" key="3">
    <source>
        <dbReference type="ARBA" id="ARBA00012086"/>
    </source>
</evidence>
<evidence type="ECO:0000313" key="16">
    <source>
        <dbReference type="Proteomes" id="UP000198535"/>
    </source>
</evidence>
<feature type="site" description="L-lysine inhibitor binding" evidence="14">
    <location>
        <position position="104"/>
    </location>
</feature>
<dbReference type="SMART" id="SM01130">
    <property type="entry name" value="DHDPS"/>
    <property type="match status" value="1"/>
</dbReference>
<evidence type="ECO:0000256" key="6">
    <source>
        <dbReference type="ARBA" id="ARBA00022915"/>
    </source>
</evidence>
<evidence type="ECO:0000256" key="13">
    <source>
        <dbReference type="PIRSR" id="PIRSR001365-2"/>
    </source>
</evidence>
<evidence type="ECO:0000313" key="15">
    <source>
        <dbReference type="EMBL" id="SFM77455.1"/>
    </source>
</evidence>
<sequence length="291" mass="30807">MFEGVLPALVTPFSNDGSIDKESFKNIVNFVEEGGVSGVVVCGTTGESATLSTGEHKELINLCIDCAKVPVIAGTGSNNTAEAVELTKHAADAGADGALIISPYYTKPNNEGLVAHFKKIAESTDIPIILYNVPSRTGQDMPLEVIVELSKVDNIVAVKEASGNLAKLSQILEETVDEDFEVLSGEDGLTFPILAMGGAGVISVVANIVPEMMVKMYDAVKEGDLETARRIHFEVSPLIRALFTETNPIPVKRAVELIGLSGGTMRLPLAPLSEENSVTLENALRKLGCIA</sequence>
<dbReference type="SUPFAM" id="SSF51569">
    <property type="entry name" value="Aldolase"/>
    <property type="match status" value="1"/>
</dbReference>
<comment type="similarity">
    <text evidence="11">Belongs to the DapA family.</text>
</comment>
<dbReference type="InterPro" id="IPR005263">
    <property type="entry name" value="DapA"/>
</dbReference>
<dbReference type="PROSITE" id="PS00666">
    <property type="entry name" value="DHDPS_2"/>
    <property type="match status" value="1"/>
</dbReference>
<feature type="active site" description="Schiff-base intermediate with substrate" evidence="11 12">
    <location>
        <position position="159"/>
    </location>
</feature>
<evidence type="ECO:0000256" key="5">
    <source>
        <dbReference type="ARBA" id="ARBA00022605"/>
    </source>
</evidence>
<dbReference type="CDD" id="cd00950">
    <property type="entry name" value="DHDPS"/>
    <property type="match status" value="1"/>
</dbReference>
<dbReference type="Pfam" id="PF00701">
    <property type="entry name" value="DHDPS"/>
    <property type="match status" value="1"/>
</dbReference>
<dbReference type="GO" id="GO:0009089">
    <property type="term" value="P:lysine biosynthetic process via diaminopimelate"/>
    <property type="evidence" value="ECO:0007669"/>
    <property type="project" value="UniProtKB-UniRule"/>
</dbReference>
<feature type="site" description="Part of a proton relay during catalysis" evidence="11 14">
    <location>
        <position position="44"/>
    </location>
</feature>
<dbReference type="InterPro" id="IPR020625">
    <property type="entry name" value="Schiff_base-form_aldolases_AS"/>
</dbReference>
<feature type="binding site" evidence="11 13">
    <location>
        <position position="45"/>
    </location>
    <ligand>
        <name>pyruvate</name>
        <dbReference type="ChEBI" id="CHEBI:15361"/>
    </ligand>
</feature>
<evidence type="ECO:0000256" key="14">
    <source>
        <dbReference type="PIRSR" id="PIRSR001365-3"/>
    </source>
</evidence>
<accession>A0A1I4TLC6</accession>
<dbReference type="GO" id="GO:0019877">
    <property type="term" value="P:diaminopimelate biosynthetic process"/>
    <property type="evidence" value="ECO:0007669"/>
    <property type="project" value="UniProtKB-UniRule"/>
</dbReference>
<dbReference type="RefSeq" id="WP_091937104.1">
    <property type="nucleotide sequence ID" value="NZ_FOUJ01000005.1"/>
</dbReference>
<dbReference type="NCBIfam" id="TIGR00674">
    <property type="entry name" value="dapA"/>
    <property type="match status" value="1"/>
</dbReference>
<keyword evidence="6 11" id="KW-0220">Diaminopimelate biosynthesis</keyword>
<keyword evidence="8 11" id="KW-0456">Lyase</keyword>
<comment type="function">
    <text evidence="1 11">Catalyzes the condensation of (S)-aspartate-beta-semialdehyde [(S)-ASA] and pyruvate to 4-hydroxy-tetrahydrodipicolinate (HTPA).</text>
</comment>
<evidence type="ECO:0000256" key="12">
    <source>
        <dbReference type="PIRSR" id="PIRSR001365-1"/>
    </source>
</evidence>
<feature type="active site" description="Proton donor/acceptor" evidence="11 12">
    <location>
        <position position="131"/>
    </location>
</feature>
<feature type="site" description="Part of a proton relay during catalysis" evidence="11 14">
    <location>
        <position position="105"/>
    </location>
</feature>
<dbReference type="PANTHER" id="PTHR12128:SF66">
    <property type="entry name" value="4-HYDROXY-2-OXOGLUTARATE ALDOLASE, MITOCHONDRIAL"/>
    <property type="match status" value="1"/>
</dbReference>
<name>A0A1I4TLC6_9EURY</name>
<gene>
    <name evidence="11" type="primary">dapA</name>
    <name evidence="15" type="ORF">SAMN04488696_2326</name>
</gene>
<feature type="site" description="L-lysine inhibitor binding; via carbonyl oxygen" evidence="14">
    <location>
        <position position="49"/>
    </location>
</feature>
<dbReference type="EMBL" id="FOUJ01000005">
    <property type="protein sequence ID" value="SFM77455.1"/>
    <property type="molecule type" value="Genomic_DNA"/>
</dbReference>
<dbReference type="GO" id="GO:0008840">
    <property type="term" value="F:4-hydroxy-tetrahydrodipicolinate synthase activity"/>
    <property type="evidence" value="ECO:0007669"/>
    <property type="project" value="UniProtKB-UniRule"/>
</dbReference>
<keyword evidence="5 11" id="KW-0028">Amino-acid biosynthesis</keyword>
<proteinExistence type="inferred from homology"/>
<dbReference type="Proteomes" id="UP000198535">
    <property type="component" value="Unassembled WGS sequence"/>
</dbReference>
<comment type="catalytic activity">
    <reaction evidence="10 11">
        <text>L-aspartate 4-semialdehyde + pyruvate = (2S,4S)-4-hydroxy-2,3,4,5-tetrahydrodipicolinate + H2O + H(+)</text>
        <dbReference type="Rhea" id="RHEA:34171"/>
        <dbReference type="ChEBI" id="CHEBI:15361"/>
        <dbReference type="ChEBI" id="CHEBI:15377"/>
        <dbReference type="ChEBI" id="CHEBI:15378"/>
        <dbReference type="ChEBI" id="CHEBI:67139"/>
        <dbReference type="ChEBI" id="CHEBI:537519"/>
        <dbReference type="EC" id="4.3.3.7"/>
    </reaction>
</comment>
<evidence type="ECO:0000256" key="4">
    <source>
        <dbReference type="ARBA" id="ARBA00022490"/>
    </source>
</evidence>
<keyword evidence="9 11" id="KW-0704">Schiff base</keyword>
<dbReference type="AlphaFoldDB" id="A0A1I4TLC6"/>
<comment type="pathway">
    <text evidence="2 11">Amino-acid biosynthesis; L-lysine biosynthesis via DAP pathway; (S)-tetrahydrodipicolinate from L-aspartate: step 3/4.</text>
</comment>
<evidence type="ECO:0000256" key="10">
    <source>
        <dbReference type="ARBA" id="ARBA00047836"/>
    </source>
</evidence>
<reference evidence="16" key="1">
    <citation type="submission" date="2016-10" db="EMBL/GenBank/DDBJ databases">
        <authorList>
            <person name="Varghese N."/>
            <person name="Submissions S."/>
        </authorList>
    </citation>
    <scope>NUCLEOTIDE SEQUENCE [LARGE SCALE GENOMIC DNA]</scope>
    <source>
        <strain evidence="16">Mob M</strain>
    </source>
</reference>
<evidence type="ECO:0000256" key="11">
    <source>
        <dbReference type="HAMAP-Rule" id="MF_00418"/>
    </source>
</evidence>
<dbReference type="UniPathway" id="UPA00034">
    <property type="reaction ID" value="UER00017"/>
</dbReference>
<dbReference type="InterPro" id="IPR020624">
    <property type="entry name" value="Schiff_base-form_aldolases_CS"/>
</dbReference>
<dbReference type="PROSITE" id="PS00665">
    <property type="entry name" value="DHDPS_1"/>
    <property type="match status" value="1"/>
</dbReference>
<dbReference type="InterPro" id="IPR002220">
    <property type="entry name" value="DapA-like"/>
</dbReference>
<dbReference type="Gene3D" id="3.20.20.70">
    <property type="entry name" value="Aldolase class I"/>
    <property type="match status" value="1"/>
</dbReference>